<evidence type="ECO:0000313" key="12">
    <source>
        <dbReference type="Proteomes" id="UP000224634"/>
    </source>
</evidence>
<protein>
    <recommendedName>
        <fullName evidence="10">Rieske domain-containing protein</fullName>
    </recommendedName>
</protein>
<dbReference type="Pfam" id="PF14759">
    <property type="entry name" value="Reductase_C"/>
    <property type="match status" value="1"/>
</dbReference>
<dbReference type="PANTHER" id="PTHR43557:SF2">
    <property type="entry name" value="RIESKE DOMAIN-CONTAINING PROTEIN-RELATED"/>
    <property type="match status" value="1"/>
</dbReference>
<evidence type="ECO:0000256" key="6">
    <source>
        <dbReference type="ARBA" id="ARBA00022827"/>
    </source>
</evidence>
<evidence type="ECO:0000256" key="2">
    <source>
        <dbReference type="ARBA" id="ARBA00006442"/>
    </source>
</evidence>
<evidence type="ECO:0000256" key="4">
    <source>
        <dbReference type="ARBA" id="ARBA00022714"/>
    </source>
</evidence>
<keyword evidence="4" id="KW-0001">2Fe-2S</keyword>
<dbReference type="Gene3D" id="3.50.50.60">
    <property type="entry name" value="FAD/NAD(P)-binding domain"/>
    <property type="match status" value="2"/>
</dbReference>
<dbReference type="AlphaFoldDB" id="A0A2B7Y190"/>
<dbReference type="Proteomes" id="UP000224634">
    <property type="component" value="Unassembled WGS sequence"/>
</dbReference>
<keyword evidence="7" id="KW-0560">Oxidoreductase</keyword>
<dbReference type="InterPro" id="IPR050446">
    <property type="entry name" value="FAD-oxidoreductase/Apoptosis"/>
</dbReference>
<gene>
    <name evidence="11" type="ORF">AJ80_05888</name>
</gene>
<dbReference type="STRING" id="1447883.A0A2B7Y190"/>
<comment type="cofactor">
    <cofactor evidence="1">
        <name>FAD</name>
        <dbReference type="ChEBI" id="CHEBI:57692"/>
    </cofactor>
</comment>
<dbReference type="PANTHER" id="PTHR43557">
    <property type="entry name" value="APOPTOSIS-INDUCING FACTOR 1"/>
    <property type="match status" value="1"/>
</dbReference>
<evidence type="ECO:0000256" key="8">
    <source>
        <dbReference type="ARBA" id="ARBA00023004"/>
    </source>
</evidence>
<dbReference type="InterPro" id="IPR017941">
    <property type="entry name" value="Rieske_2Fe-2S"/>
</dbReference>
<dbReference type="Pfam" id="PF07992">
    <property type="entry name" value="Pyr_redox_2"/>
    <property type="match status" value="1"/>
</dbReference>
<dbReference type="Gene3D" id="3.30.390.30">
    <property type="match status" value="1"/>
</dbReference>
<dbReference type="InterPro" id="IPR016156">
    <property type="entry name" value="FAD/NAD-linked_Rdtase_dimer_sf"/>
</dbReference>
<reference evidence="11 12" key="1">
    <citation type="submission" date="2017-10" db="EMBL/GenBank/DDBJ databases">
        <title>Comparative genomics in systemic dimorphic fungi from Ajellomycetaceae.</title>
        <authorList>
            <person name="Munoz J.F."/>
            <person name="Mcewen J.G."/>
            <person name="Clay O.K."/>
            <person name="Cuomo C.A."/>
        </authorList>
    </citation>
    <scope>NUCLEOTIDE SEQUENCE [LARGE SCALE GENOMIC DNA]</scope>
    <source>
        <strain evidence="11 12">UAMH7299</strain>
    </source>
</reference>
<evidence type="ECO:0000313" key="11">
    <source>
        <dbReference type="EMBL" id="PGH14568.1"/>
    </source>
</evidence>
<dbReference type="InterPro" id="IPR023753">
    <property type="entry name" value="FAD/NAD-binding_dom"/>
</dbReference>
<evidence type="ECO:0000256" key="5">
    <source>
        <dbReference type="ARBA" id="ARBA00022723"/>
    </source>
</evidence>
<feature type="domain" description="Rieske" evidence="10">
    <location>
        <begin position="7"/>
        <end position="106"/>
    </location>
</feature>
<evidence type="ECO:0000256" key="7">
    <source>
        <dbReference type="ARBA" id="ARBA00023002"/>
    </source>
</evidence>
<accession>A0A2B7Y190</accession>
<dbReference type="SUPFAM" id="SSF51905">
    <property type="entry name" value="FAD/NAD(P)-binding domain"/>
    <property type="match status" value="2"/>
</dbReference>
<sequence>MASTLKLKDLTSLDLENGAKIEAEVEGVENGKVLLIKHEGQVHAMTPRCTHYGAPLVKGVLAPDGRLTCPWHGACFNIVTGDVEDAPAYNALNKYEVFEKDGAVYVKADEALIKTAGRTPISTCTVTDPQQRVVIVGGGPGAFGTAEVLRKQGFKGQVTIISKEPNLPLDRTKLSKALIPDADKILLRGKEWYSSVTINTIFDEVTAVDFGKKSVSTASGKSLAYNKLVLATGGTPRKLPLPGFKELGNIFVLRSVSDVQAILAAVGEKNRNIVVIGSSFIGMEVGNCLSKENNVTIVGMESAPLERVMGAEVGRIFQRNLEKSGVKFYLSASVEKAEPSSNDVSKVGSVHLKDGTLLPADLVILGIGVSPATEYLRDNTSVTLEKDGSLKTDDLFAVQGLEDVYAIGDIATYPYHGPGANQGGVSHVRIEHWDVAQNAGRSVGRTLAHTFSSSSPKKHPIKPRHFIPVFWSALGAQLRYCGNTMNGYDHVILKGEPENSKFVAFYTLGDTVVASASMGMDPIVAKCVELMRRGTMPGRKELEAGVDVFELDLHGKIVI</sequence>
<keyword evidence="12" id="KW-1185">Reference proteome</keyword>
<dbReference type="SUPFAM" id="SSF50022">
    <property type="entry name" value="ISP domain"/>
    <property type="match status" value="1"/>
</dbReference>
<dbReference type="GO" id="GO:0046872">
    <property type="term" value="F:metal ion binding"/>
    <property type="evidence" value="ECO:0007669"/>
    <property type="project" value="UniProtKB-KW"/>
</dbReference>
<keyword evidence="5" id="KW-0479">Metal-binding</keyword>
<keyword evidence="9" id="KW-0411">Iron-sulfur</keyword>
<dbReference type="InterPro" id="IPR036188">
    <property type="entry name" value="FAD/NAD-bd_sf"/>
</dbReference>
<evidence type="ECO:0000256" key="9">
    <source>
        <dbReference type="ARBA" id="ARBA00023014"/>
    </source>
</evidence>
<dbReference type="Gene3D" id="2.102.10.10">
    <property type="entry name" value="Rieske [2Fe-2S] iron-sulphur domain"/>
    <property type="match status" value="1"/>
</dbReference>
<keyword evidence="3" id="KW-0285">Flavoprotein</keyword>
<dbReference type="GO" id="GO:0051537">
    <property type="term" value="F:2 iron, 2 sulfur cluster binding"/>
    <property type="evidence" value="ECO:0007669"/>
    <property type="project" value="UniProtKB-KW"/>
</dbReference>
<dbReference type="PRINTS" id="PR00368">
    <property type="entry name" value="FADPNR"/>
</dbReference>
<dbReference type="Pfam" id="PF00355">
    <property type="entry name" value="Rieske"/>
    <property type="match status" value="1"/>
</dbReference>
<keyword evidence="6" id="KW-0274">FAD</keyword>
<dbReference type="PROSITE" id="PS51296">
    <property type="entry name" value="RIESKE"/>
    <property type="match status" value="1"/>
</dbReference>
<dbReference type="GO" id="GO:0016651">
    <property type="term" value="F:oxidoreductase activity, acting on NAD(P)H"/>
    <property type="evidence" value="ECO:0007669"/>
    <property type="project" value="TreeGrafter"/>
</dbReference>
<comment type="similarity">
    <text evidence="2">Belongs to the FAD-dependent oxidoreductase family.</text>
</comment>
<proteinExistence type="inferred from homology"/>
<dbReference type="InterPro" id="IPR028202">
    <property type="entry name" value="Reductase_C"/>
</dbReference>
<dbReference type="PRINTS" id="PR00411">
    <property type="entry name" value="PNDRDTASEI"/>
</dbReference>
<dbReference type="EMBL" id="PDNA01000092">
    <property type="protein sequence ID" value="PGH14568.1"/>
    <property type="molecule type" value="Genomic_DNA"/>
</dbReference>
<dbReference type="InterPro" id="IPR036922">
    <property type="entry name" value="Rieske_2Fe-2S_sf"/>
</dbReference>
<dbReference type="SUPFAM" id="SSF55424">
    <property type="entry name" value="FAD/NAD-linked reductases, dimerisation (C-terminal) domain"/>
    <property type="match status" value="1"/>
</dbReference>
<dbReference type="GO" id="GO:0005737">
    <property type="term" value="C:cytoplasm"/>
    <property type="evidence" value="ECO:0007669"/>
    <property type="project" value="TreeGrafter"/>
</dbReference>
<name>A0A2B7Y190_POLH7</name>
<evidence type="ECO:0000256" key="3">
    <source>
        <dbReference type="ARBA" id="ARBA00022630"/>
    </source>
</evidence>
<comment type="caution">
    <text evidence="11">The sequence shown here is derived from an EMBL/GenBank/DDBJ whole genome shotgun (WGS) entry which is preliminary data.</text>
</comment>
<keyword evidence="8" id="KW-0408">Iron</keyword>
<evidence type="ECO:0000256" key="1">
    <source>
        <dbReference type="ARBA" id="ARBA00001974"/>
    </source>
</evidence>
<dbReference type="CDD" id="cd03478">
    <property type="entry name" value="Rieske_AIFL_N"/>
    <property type="match status" value="1"/>
</dbReference>
<evidence type="ECO:0000259" key="10">
    <source>
        <dbReference type="PROSITE" id="PS51296"/>
    </source>
</evidence>
<dbReference type="OrthoDB" id="6029at2759"/>
<organism evidence="11 12">
    <name type="scientific">Polytolypa hystricis (strain UAMH7299)</name>
    <dbReference type="NCBI Taxonomy" id="1447883"/>
    <lineage>
        <taxon>Eukaryota</taxon>
        <taxon>Fungi</taxon>
        <taxon>Dikarya</taxon>
        <taxon>Ascomycota</taxon>
        <taxon>Pezizomycotina</taxon>
        <taxon>Eurotiomycetes</taxon>
        <taxon>Eurotiomycetidae</taxon>
        <taxon>Onygenales</taxon>
        <taxon>Onygenales incertae sedis</taxon>
        <taxon>Polytolypa</taxon>
    </lineage>
</organism>